<dbReference type="EMBL" id="BGZK01000761">
    <property type="protein sequence ID" value="GBP59455.1"/>
    <property type="molecule type" value="Genomic_DNA"/>
</dbReference>
<accession>A0A4C1XAX6</accession>
<comment type="caution">
    <text evidence="1">The sequence shown here is derived from an EMBL/GenBank/DDBJ whole genome shotgun (WGS) entry which is preliminary data.</text>
</comment>
<name>A0A4C1XAX6_EUMVA</name>
<sequence>MPRGPDQILQRADCCPHMSYKMQLCTVRGFKSRSALTSSTTGSTYISTVLLSGGKGTGIGEAAADERRDMLAQEHCDTDLLDLGDSLEGDLTKLS</sequence>
<keyword evidence="2" id="KW-1185">Reference proteome</keyword>
<gene>
    <name evidence="1" type="ORF">EVAR_80782_1</name>
</gene>
<dbReference type="AlphaFoldDB" id="A0A4C1XAX6"/>
<proteinExistence type="predicted"/>
<reference evidence="1 2" key="1">
    <citation type="journal article" date="2019" name="Commun. Biol.">
        <title>The bagworm genome reveals a unique fibroin gene that provides high tensile strength.</title>
        <authorList>
            <person name="Kono N."/>
            <person name="Nakamura H."/>
            <person name="Ohtoshi R."/>
            <person name="Tomita M."/>
            <person name="Numata K."/>
            <person name="Arakawa K."/>
        </authorList>
    </citation>
    <scope>NUCLEOTIDE SEQUENCE [LARGE SCALE GENOMIC DNA]</scope>
</reference>
<evidence type="ECO:0000313" key="1">
    <source>
        <dbReference type="EMBL" id="GBP59455.1"/>
    </source>
</evidence>
<dbReference type="Proteomes" id="UP000299102">
    <property type="component" value="Unassembled WGS sequence"/>
</dbReference>
<organism evidence="1 2">
    <name type="scientific">Eumeta variegata</name>
    <name type="common">Bagworm moth</name>
    <name type="synonym">Eumeta japonica</name>
    <dbReference type="NCBI Taxonomy" id="151549"/>
    <lineage>
        <taxon>Eukaryota</taxon>
        <taxon>Metazoa</taxon>
        <taxon>Ecdysozoa</taxon>
        <taxon>Arthropoda</taxon>
        <taxon>Hexapoda</taxon>
        <taxon>Insecta</taxon>
        <taxon>Pterygota</taxon>
        <taxon>Neoptera</taxon>
        <taxon>Endopterygota</taxon>
        <taxon>Lepidoptera</taxon>
        <taxon>Glossata</taxon>
        <taxon>Ditrysia</taxon>
        <taxon>Tineoidea</taxon>
        <taxon>Psychidae</taxon>
        <taxon>Oiketicinae</taxon>
        <taxon>Eumeta</taxon>
    </lineage>
</organism>
<protein>
    <submittedName>
        <fullName evidence="1">Uncharacterized protein</fullName>
    </submittedName>
</protein>
<evidence type="ECO:0000313" key="2">
    <source>
        <dbReference type="Proteomes" id="UP000299102"/>
    </source>
</evidence>